<dbReference type="PROSITE" id="PS51257">
    <property type="entry name" value="PROKAR_LIPOPROTEIN"/>
    <property type="match status" value="1"/>
</dbReference>
<protein>
    <submittedName>
        <fullName evidence="1">Uncharacterized protein</fullName>
    </submittedName>
</protein>
<dbReference type="EMBL" id="RZNB01000003">
    <property type="protein sequence ID" value="RWZ51181.1"/>
    <property type="molecule type" value="Genomic_DNA"/>
</dbReference>
<dbReference type="Proteomes" id="UP000288547">
    <property type="component" value="Unassembled WGS sequence"/>
</dbReference>
<reference evidence="1 2" key="1">
    <citation type="submission" date="2018-12" db="EMBL/GenBank/DDBJ databases">
        <authorList>
            <person name="Li F."/>
        </authorList>
    </citation>
    <scope>NUCLEOTIDE SEQUENCE [LARGE SCALE GENOMIC DNA]</scope>
    <source>
        <strain evidence="1 2">11W25H-1</strain>
    </source>
</reference>
<proteinExistence type="predicted"/>
<comment type="caution">
    <text evidence="1">The sequence shown here is derived from an EMBL/GenBank/DDBJ whole genome shotgun (WGS) entry which is preliminary data.</text>
</comment>
<evidence type="ECO:0000313" key="1">
    <source>
        <dbReference type="EMBL" id="RWZ51181.1"/>
    </source>
</evidence>
<dbReference type="RefSeq" id="WP_128495172.1">
    <property type="nucleotide sequence ID" value="NZ_RZNB01000003.1"/>
</dbReference>
<evidence type="ECO:0000313" key="2">
    <source>
        <dbReference type="Proteomes" id="UP000288547"/>
    </source>
</evidence>
<name>A0A3S3ZQA1_9MICO</name>
<sequence>MRRTLVLTIVAVVVLTGCSSSTRSVVQSGDELDVEPCATVEGQIIDVENLEAETPVSCALPAVVLRFPDGTQLEVAGGSGSLDAGDGRQYGYGTFDIYGTAVYSDIPGEGRTWWGTPEGIRRLQYLEGLVDSYR</sequence>
<keyword evidence="2" id="KW-1185">Reference proteome</keyword>
<dbReference type="AlphaFoldDB" id="A0A3S3ZQA1"/>
<organism evidence="1 2">
    <name type="scientific">Labedella phragmitis</name>
    <dbReference type="NCBI Taxonomy" id="2498849"/>
    <lineage>
        <taxon>Bacteria</taxon>
        <taxon>Bacillati</taxon>
        <taxon>Actinomycetota</taxon>
        <taxon>Actinomycetes</taxon>
        <taxon>Micrococcales</taxon>
        <taxon>Microbacteriaceae</taxon>
        <taxon>Labedella</taxon>
    </lineage>
</organism>
<gene>
    <name evidence="1" type="ORF">ELQ90_10410</name>
</gene>
<accession>A0A3S3ZQA1</accession>